<feature type="compositionally biased region" description="Basic and acidic residues" evidence="3">
    <location>
        <begin position="148"/>
        <end position="173"/>
    </location>
</feature>
<name>A0A3Q2Q011_FUNHE</name>
<feature type="compositionally biased region" description="Basic and acidic residues" evidence="3">
    <location>
        <begin position="599"/>
        <end position="608"/>
    </location>
</feature>
<feature type="compositionally biased region" description="Polar residues" evidence="3">
    <location>
        <begin position="393"/>
        <end position="407"/>
    </location>
</feature>
<evidence type="ECO:0000313" key="5">
    <source>
        <dbReference type="Ensembl" id="ENSFHEP00000019059.1"/>
    </source>
</evidence>
<feature type="compositionally biased region" description="Polar residues" evidence="3">
    <location>
        <begin position="64"/>
        <end position="76"/>
    </location>
</feature>
<sequence>MHTETKSEITSKPDGQDISAGWVQTPTQELQGKDSKFNDTEKKDVDKVTNSSTIEKEDLGDSADPTNDTAPQSKTPSRIGPRSKRRRNKEAASPVGPSAPTKTDISDIKQDEEGNTEEMSSTPKQLPKTTALSCPKFQGGTSGIRPSNETKSDEFKNEKSEGAAESPVNKDEPDTAVCSSETKATIDKESSMLSKQEEKTEERSLTFTTDRPNPSEDRSENLASFPLPAPLAKPHLEMPPAANTESTAEQPKLDKELSVQLESTSKQEGSTPAKDEAEKTQLPASTDTALICQAENEDVEKLEIMNSGNLHHTEERDIETTQQLLPADKSPTKDHSGSRQSFSEKQQSAEESKPPETTCQMSENTIGSSALPVETQKPGEASAVPPEKAAICSITQTNEAVSATESATESDKDPQKAQTATDVPPESEAEPTESSGIQSELVARGGKADSVSVEKSENSLDDSCTHGTNDAGLSESDPITEAATPDEGATARGTNDTVVVVPAQVDVTCKEKTDLAAEELPCIFDSESTISKGLREGDREKHTPVPSVQENLIEIRQPALSPAWSEESTSQETKINVSPLKDAEKITQSPPVSSTLHLTGKETEKAAEKGVTLPAIKLLPVANGDISSPSQLHKVIDKQANEQPLSQTSTAPLPPEANRRNPDPVHHSSLRKLKLPKELQKDNSSQQQDTPSSWLDVDLDDDDFVEKIRKLCAPFSLPPRKHNHLRTPQPPFAMPAIKEDRFEKTFDPEEFTFGLRKKTQLSLENTPSLLAKLQSTETKSGLMPARVSFADRSILCGGLREKGTGKGEDEGKEDKEDKKKVKSRFETSSVLSTVFPIISLGQAYEIYRDLADASSLELSPLISVKVVRGCWILYEKPDFQGRTIALEEGALDLENVWAERGAQTEPQNIVIGSIRLAVQDYSLPHIDLFTEPEGRGRVTPYQDDTIETGSFGIPLNTASIQVHSGVWLVFSDPGFEGMVGVLEKGAYPVPESWGFSSPFVGSLRPLKMGGFKVENPNEVKAVVYEKPGFEGSCLEIDSDVLSFCETEGGITADGAVLDTGAIKSVGSLKIIGGFWVGYNQPGFEGQQHILEEGEYLDCSEWGGSELLSLRPIISDFLSPHLKLFSDTNFGKLGVNVDLTVPVVNMEETGYGMKTQSVDVISGVWVVFEEPDFCGEPYVLEKGLYGSPEDWGALKPKVGSTMPVVLVRVQLFSDPGFQGSVLVLEDNASCLQEGFSVASCKVLAGSWLAFEEQNFTGKMYVLEEGSYPDLRAMGCFVNALSDFSWQEFSLPSITLFERCGLRGKRVLLTEGSVNLQRAEGCGRVQSVLVEGGIWILYEGINYRGAQILLKPGRVPDWQKFTSWQKIGSLRPLLQKQVYFRLRNRQTRQMMTVTGDLDDVKLLRIQETEETDGVEQIWSYQNGHLHCKLLEECCLSPSGSVIIAGTRVGLTPELNKQIPLWSITPEGFIRYSPTSDLILEVKGGALYDKNVVILNTLIPNKLQQRWDVEII</sequence>
<dbReference type="InterPro" id="IPR050252">
    <property type="entry name" value="Beta/Gamma-Crystallin"/>
</dbReference>
<feature type="compositionally biased region" description="Basic and acidic residues" evidence="3">
    <location>
        <begin position="184"/>
        <end position="204"/>
    </location>
</feature>
<proteinExistence type="inferred from homology"/>
<dbReference type="Pfam" id="PF00030">
    <property type="entry name" value="Crystall"/>
    <property type="match status" value="6"/>
</dbReference>
<feature type="compositionally biased region" description="Polar residues" evidence="3">
    <location>
        <begin position="117"/>
        <end position="132"/>
    </location>
</feature>
<dbReference type="GeneTree" id="ENSGT00940000155695"/>
<dbReference type="Gene3D" id="2.60.20.10">
    <property type="entry name" value="Crystallins"/>
    <property type="match status" value="6"/>
</dbReference>
<dbReference type="PANTHER" id="PTHR11818">
    <property type="entry name" value="BETA/GAMMA CRYSTALLIN"/>
    <property type="match status" value="1"/>
</dbReference>
<dbReference type="Gene3D" id="2.80.10.50">
    <property type="match status" value="1"/>
</dbReference>
<dbReference type="InterPro" id="IPR011024">
    <property type="entry name" value="G_crystallin-like"/>
</dbReference>
<dbReference type="SMART" id="SM00247">
    <property type="entry name" value="XTALbg"/>
    <property type="match status" value="6"/>
</dbReference>
<evidence type="ECO:0000256" key="3">
    <source>
        <dbReference type="SAM" id="MobiDB-lite"/>
    </source>
</evidence>
<organism evidence="5 6">
    <name type="scientific">Fundulus heteroclitus</name>
    <name type="common">Killifish</name>
    <name type="synonym">Mummichog</name>
    <dbReference type="NCBI Taxonomy" id="8078"/>
    <lineage>
        <taxon>Eukaryota</taxon>
        <taxon>Metazoa</taxon>
        <taxon>Chordata</taxon>
        <taxon>Craniata</taxon>
        <taxon>Vertebrata</taxon>
        <taxon>Euteleostomi</taxon>
        <taxon>Actinopterygii</taxon>
        <taxon>Neopterygii</taxon>
        <taxon>Teleostei</taxon>
        <taxon>Neoteleostei</taxon>
        <taxon>Acanthomorphata</taxon>
        <taxon>Ovalentaria</taxon>
        <taxon>Atherinomorphae</taxon>
        <taxon>Cyprinodontiformes</taxon>
        <taxon>Fundulidae</taxon>
        <taxon>Fundulus</taxon>
    </lineage>
</organism>
<reference evidence="5" key="1">
    <citation type="submission" date="2025-08" db="UniProtKB">
        <authorList>
            <consortium name="Ensembl"/>
        </authorList>
    </citation>
    <scope>IDENTIFICATION</scope>
</reference>
<feature type="compositionally biased region" description="Polar residues" evidence="3">
    <location>
        <begin position="682"/>
        <end position="693"/>
    </location>
</feature>
<evidence type="ECO:0000313" key="6">
    <source>
        <dbReference type="Proteomes" id="UP000265000"/>
    </source>
</evidence>
<dbReference type="PANTHER" id="PTHR11818:SF2">
    <property type="entry name" value="BETA_GAMMA CRYSTALLIN DOMAIN-CONTAINING PROTEIN 1"/>
    <property type="match status" value="1"/>
</dbReference>
<evidence type="ECO:0000256" key="1">
    <source>
        <dbReference type="ARBA" id="ARBA00009646"/>
    </source>
</evidence>
<feature type="compositionally biased region" description="Polar residues" evidence="3">
    <location>
        <begin position="586"/>
        <end position="597"/>
    </location>
</feature>
<feature type="compositionally biased region" description="Polar residues" evidence="3">
    <location>
        <begin position="260"/>
        <end position="270"/>
    </location>
</feature>
<dbReference type="SUPFAM" id="SSF50370">
    <property type="entry name" value="Ricin B-like lectins"/>
    <property type="match status" value="1"/>
</dbReference>
<keyword evidence="2" id="KW-0677">Repeat</keyword>
<feature type="region of interest" description="Disordered" evidence="3">
    <location>
        <begin position="560"/>
        <end position="696"/>
    </location>
</feature>
<evidence type="ECO:0000256" key="2">
    <source>
        <dbReference type="ARBA" id="ARBA00022737"/>
    </source>
</evidence>
<evidence type="ECO:0000259" key="4">
    <source>
        <dbReference type="PROSITE" id="PS50915"/>
    </source>
</evidence>
<dbReference type="InterPro" id="IPR035992">
    <property type="entry name" value="Ricin_B-like_lectins"/>
</dbReference>
<dbReference type="Ensembl" id="ENSFHET00000028204.1">
    <property type="protein sequence ID" value="ENSFHEP00000019059.1"/>
    <property type="gene ID" value="ENSFHEG00000021025.1"/>
</dbReference>
<keyword evidence="6" id="KW-1185">Reference proteome</keyword>
<dbReference type="Proteomes" id="UP000265000">
    <property type="component" value="Unplaced"/>
</dbReference>
<feature type="domain" description="Beta/gamma crystallin 'Greek key'" evidence="4">
    <location>
        <begin position="1331"/>
        <end position="1372"/>
    </location>
</feature>
<feature type="compositionally biased region" description="Polar residues" evidence="3">
    <location>
        <begin position="355"/>
        <end position="368"/>
    </location>
</feature>
<reference evidence="5" key="2">
    <citation type="submission" date="2025-09" db="UniProtKB">
        <authorList>
            <consortium name="Ensembl"/>
        </authorList>
    </citation>
    <scope>IDENTIFICATION</scope>
</reference>
<feature type="domain" description="Beta/gamma crystallin 'Greek key'" evidence="4">
    <location>
        <begin position="1162"/>
        <end position="1204"/>
    </location>
</feature>
<feature type="compositionally biased region" description="Polar residues" evidence="3">
    <location>
        <begin position="641"/>
        <end position="651"/>
    </location>
</feature>
<feature type="domain" description="Beta/gamma crystallin 'Greek key'" evidence="4">
    <location>
        <begin position="1073"/>
        <end position="1113"/>
    </location>
</feature>
<dbReference type="InterPro" id="IPR001064">
    <property type="entry name" value="Beta/gamma_crystallin"/>
</dbReference>
<feature type="domain" description="Beta/gamma crystallin 'Greek key'" evidence="4">
    <location>
        <begin position="965"/>
        <end position="1007"/>
    </location>
</feature>
<dbReference type="SUPFAM" id="SSF49695">
    <property type="entry name" value="gamma-Crystallin-like"/>
    <property type="match status" value="3"/>
</dbReference>
<dbReference type="PROSITE" id="PS50231">
    <property type="entry name" value="RICIN_B_LECTIN"/>
    <property type="match status" value="1"/>
</dbReference>
<comment type="similarity">
    <text evidence="1">Belongs to the beta/gamma-crystallin family.</text>
</comment>
<feature type="compositionally biased region" description="Basic and acidic residues" evidence="3">
    <location>
        <begin position="657"/>
        <end position="666"/>
    </location>
</feature>
<feature type="domain" description="Beta/gamma crystallin 'Greek key'" evidence="4">
    <location>
        <begin position="869"/>
        <end position="918"/>
    </location>
</feature>
<feature type="domain" description="Beta/gamma crystallin 'Greek key'" evidence="4">
    <location>
        <begin position="1244"/>
        <end position="1296"/>
    </location>
</feature>
<feature type="region of interest" description="Disordered" evidence="3">
    <location>
        <begin position="1"/>
        <end position="496"/>
    </location>
</feature>
<feature type="region of interest" description="Disordered" evidence="3">
    <location>
        <begin position="800"/>
        <end position="820"/>
    </location>
</feature>
<feature type="compositionally biased region" description="Polar residues" evidence="3">
    <location>
        <begin position="566"/>
        <end position="576"/>
    </location>
</feature>
<feature type="compositionally biased region" description="Basic and acidic residues" evidence="3">
    <location>
        <begin position="1"/>
        <end position="15"/>
    </location>
</feature>
<feature type="domain" description="Beta/gamma crystallin 'Greek key'" evidence="4">
    <location>
        <begin position="1019"/>
        <end position="1072"/>
    </location>
</feature>
<accession>A0A3Q2Q011</accession>
<feature type="compositionally biased region" description="Basic and acidic residues" evidence="3">
    <location>
        <begin position="31"/>
        <end position="47"/>
    </location>
</feature>
<dbReference type="PROSITE" id="PS50915">
    <property type="entry name" value="CRYSTALLIN_BETA_GAMMA"/>
    <property type="match status" value="7"/>
</dbReference>
<protein>
    <submittedName>
        <fullName evidence="5">Absent in melanoma 1 protein</fullName>
    </submittedName>
</protein>